<dbReference type="InterPro" id="IPR009030">
    <property type="entry name" value="Growth_fac_rcpt_cys_sf"/>
</dbReference>
<dbReference type="AlphaFoldDB" id="A0A086K414"/>
<accession>A0A086K414</accession>
<evidence type="ECO:0000313" key="3">
    <source>
        <dbReference type="EMBL" id="KFG39132.1"/>
    </source>
</evidence>
<dbReference type="EMBL" id="AHZU02000873">
    <property type="protein sequence ID" value="KFG39132.1"/>
    <property type="molecule type" value="Genomic_DNA"/>
</dbReference>
<protein>
    <submittedName>
        <fullName evidence="3">Oocyst wall protein OWP3</fullName>
    </submittedName>
</protein>
<dbReference type="SUPFAM" id="SSF57184">
    <property type="entry name" value="Growth factor receptor domain"/>
    <property type="match status" value="2"/>
</dbReference>
<feature type="chain" id="PRO_5012181314" evidence="2">
    <location>
        <begin position="16"/>
        <end position="640"/>
    </location>
</feature>
<feature type="signal peptide" evidence="2">
    <location>
        <begin position="1"/>
        <end position="15"/>
    </location>
</feature>
<name>A0A086K414_TOXGO</name>
<organism evidence="3 4">
    <name type="scientific">Toxoplasma gondii GAB2-2007-GAL-DOM2</name>
    <dbReference type="NCBI Taxonomy" id="1130820"/>
    <lineage>
        <taxon>Eukaryota</taxon>
        <taxon>Sar</taxon>
        <taxon>Alveolata</taxon>
        <taxon>Apicomplexa</taxon>
        <taxon>Conoidasida</taxon>
        <taxon>Coccidia</taxon>
        <taxon>Eucoccidiorida</taxon>
        <taxon>Eimeriorina</taxon>
        <taxon>Sarcocystidae</taxon>
        <taxon>Toxoplasma</taxon>
    </lineage>
</organism>
<dbReference type="Proteomes" id="UP000028837">
    <property type="component" value="Unassembled WGS sequence"/>
</dbReference>
<evidence type="ECO:0000313" key="4">
    <source>
        <dbReference type="Proteomes" id="UP000028837"/>
    </source>
</evidence>
<dbReference type="OrthoDB" id="7250310at2759"/>
<keyword evidence="2" id="KW-0732">Signal</keyword>
<evidence type="ECO:0000256" key="1">
    <source>
        <dbReference type="SAM" id="MobiDB-lite"/>
    </source>
</evidence>
<sequence>MSIPLRFLCIPMVLASLKVVTDVPLTVAQGVAASAFCTEGFVLDASGTLCVKNLKQPFSLSCPANCEFDVNGTCSCLEEAQSESSCPPGFAFDSGLKLCATTVETPVLQACPADRKLVNNKCTGVSVMAPQFRCPPPSVLRGDLCIQEDAVAPEQRCPLGFSLSFQGSEAWRSLRGRLDSETAPALRTLGIFGRGRKSDDDDDTGPSFFEKPDGERKKPLVGALRASQHHSGYAAPDNLATGLSNLALTPAPSTTEMPEPSAICISNDVTPARPSCPPGHRLENGVCVSEIVEAVEMQCEGGFHYDLATGSCVKENLIPSNTECPEGYRIEGNQCVVSEVEEAQRACRDGFTYRADEDMCIKILREPPRLKCPGNDYYFDGRNCEKRLSVDPTHNCAAGRLMNDACLIVESKPAISVCPSTSSLDKKLMKCLSSAVAPVKYYCSQGDLTEEKTCLNRKTRAVQAVCPDGFDQRSNACVKEKAFQPVALCPDGAALVGADCLLQEDSTPQLTCGPGFEIHGDKCVMAKKVAPLQTCAAGYTPYKDKCIKQTRRSGQITCPDTFTYDGTQCVVNDQQKPIYVCPDGYIPQGDTGECVVNTEKPEVPIPSPLDSPATTLEEKKKTGLQIMSLGRRKPQFMMSA</sequence>
<dbReference type="VEuPathDB" id="ToxoDB:TGDOM2_268310"/>
<evidence type="ECO:0000256" key="2">
    <source>
        <dbReference type="SAM" id="SignalP"/>
    </source>
</evidence>
<feature type="region of interest" description="Disordered" evidence="1">
    <location>
        <begin position="190"/>
        <end position="217"/>
    </location>
</feature>
<reference evidence="3 4" key="1">
    <citation type="submission" date="2014-02" db="EMBL/GenBank/DDBJ databases">
        <authorList>
            <person name="Sibley D."/>
            <person name="Venepally P."/>
            <person name="Karamycheva S."/>
            <person name="Hadjithomas M."/>
            <person name="Khan A."/>
            <person name="Brunk B."/>
            <person name="Roos D."/>
            <person name="Caler E."/>
            <person name="Lorenzi H."/>
        </authorList>
    </citation>
    <scope>NUCLEOTIDE SEQUENCE [LARGE SCALE GENOMIC DNA]</scope>
    <source>
        <strain evidence="3 4">GAB2-2007-GAL-DOM2</strain>
    </source>
</reference>
<gene>
    <name evidence="3" type="ORF">TGDOM2_268310</name>
</gene>
<comment type="caution">
    <text evidence="3">The sequence shown here is derived from an EMBL/GenBank/DDBJ whole genome shotgun (WGS) entry which is preliminary data.</text>
</comment>
<proteinExistence type="predicted"/>